<organism evidence="2 3">
    <name type="scientific">Cryoendolithus antarcticus</name>
    <dbReference type="NCBI Taxonomy" id="1507870"/>
    <lineage>
        <taxon>Eukaryota</taxon>
        <taxon>Fungi</taxon>
        <taxon>Dikarya</taxon>
        <taxon>Ascomycota</taxon>
        <taxon>Pezizomycotina</taxon>
        <taxon>Dothideomycetes</taxon>
        <taxon>Dothideomycetidae</taxon>
        <taxon>Cladosporiales</taxon>
        <taxon>Cladosporiaceae</taxon>
        <taxon>Cryoendolithus</taxon>
    </lineage>
</organism>
<keyword evidence="3" id="KW-1185">Reference proteome</keyword>
<feature type="compositionally biased region" description="Basic and acidic residues" evidence="1">
    <location>
        <begin position="158"/>
        <end position="178"/>
    </location>
</feature>
<feature type="region of interest" description="Disordered" evidence="1">
    <location>
        <begin position="1"/>
        <end position="182"/>
    </location>
</feature>
<dbReference type="EMBL" id="NAJO01000111">
    <property type="protein sequence ID" value="OQN95317.1"/>
    <property type="molecule type" value="Genomic_DNA"/>
</dbReference>
<accession>A0A1V8S8J2</accession>
<proteinExistence type="predicted"/>
<dbReference type="InParanoid" id="A0A1V8S8J2"/>
<comment type="caution">
    <text evidence="2">The sequence shown here is derived from an EMBL/GenBank/DDBJ whole genome shotgun (WGS) entry which is preliminary data.</text>
</comment>
<name>A0A1V8S8J2_9PEZI</name>
<evidence type="ECO:0000313" key="3">
    <source>
        <dbReference type="Proteomes" id="UP000192596"/>
    </source>
</evidence>
<sequence>MAFDPVVPSSRGSTAGDPISVDDDTSDVHKHDLLPLPRSQSGHARSAVEFVNNNHHPARFNVSDSPTDKRQVHVGTQQYAFPPNRNGRDSVADIGDRGNLAAGPAWPAGHQFPAQPRRKRSTLPDSFDDLWPAADPMRRRQSSEQNLRRVHQRQQSQDQEHLPITEKIAKKSKASSEQRKRRRFDTLLDDSLTEFASRDETSSLPNNLNPGSEFEELTRDDSLCRLLKLFPDIAQDYVAQLYDANAGGCASTKLQCMVDDILSRKTYPKQSESESVSTLAQGLGRVISYDPSLAESTRSTICKMIKAEFPDWTLGAIQDIE</sequence>
<feature type="compositionally biased region" description="Basic and acidic residues" evidence="1">
    <location>
        <begin position="86"/>
        <end position="96"/>
    </location>
</feature>
<protein>
    <submittedName>
        <fullName evidence="2">Uncharacterized protein</fullName>
    </submittedName>
</protein>
<evidence type="ECO:0000313" key="2">
    <source>
        <dbReference type="EMBL" id="OQN95317.1"/>
    </source>
</evidence>
<dbReference type="Proteomes" id="UP000192596">
    <property type="component" value="Unassembled WGS sequence"/>
</dbReference>
<gene>
    <name evidence="2" type="ORF">B0A48_18708</name>
</gene>
<evidence type="ECO:0000256" key="1">
    <source>
        <dbReference type="SAM" id="MobiDB-lite"/>
    </source>
</evidence>
<dbReference type="AlphaFoldDB" id="A0A1V8S8J2"/>
<reference evidence="3" key="1">
    <citation type="submission" date="2017-03" db="EMBL/GenBank/DDBJ databases">
        <title>Genomes of endolithic fungi from Antarctica.</title>
        <authorList>
            <person name="Coleine C."/>
            <person name="Masonjones S."/>
            <person name="Stajich J.E."/>
        </authorList>
    </citation>
    <scope>NUCLEOTIDE SEQUENCE [LARGE SCALE GENOMIC DNA]</scope>
    <source>
        <strain evidence="3">CCFEE 5527</strain>
    </source>
</reference>